<name>A0AAU8GG08_9CAUD</name>
<proteinExistence type="predicted"/>
<evidence type="ECO:0000313" key="1">
    <source>
        <dbReference type="EMBL" id="XCH40924.1"/>
    </source>
</evidence>
<gene>
    <name evidence="1" type="ORF">QSPPMHGG_CDS0068</name>
</gene>
<dbReference type="EMBL" id="PP856725">
    <property type="protein sequence ID" value="XCH40924.1"/>
    <property type="molecule type" value="Genomic_DNA"/>
</dbReference>
<accession>A0AAU8GG08</accession>
<reference evidence="1" key="1">
    <citation type="submission" date="2024-05" db="EMBL/GenBank/DDBJ databases">
        <authorList>
            <person name="Mugo M.M."/>
            <person name="Musyoki A.M."/>
            <person name="Makumi A.M."/>
            <person name="Mutai I."/>
            <person name="Drechsel O."/>
            <person name="Kering K.K."/>
            <person name="Muturi P."/>
            <person name="Mbae C.K."/>
            <person name="Kariuki S.M."/>
        </authorList>
    </citation>
    <scope>NUCLEOTIDE SEQUENCE</scope>
</reference>
<organism evidence="1">
    <name type="scientific">Salmonella phage vB_SEnST11_KE26</name>
    <dbReference type="NCBI Taxonomy" id="3161177"/>
    <lineage>
        <taxon>Viruses</taxon>
        <taxon>Duplodnaviria</taxon>
        <taxon>Heunggongvirae</taxon>
        <taxon>Uroviricota</taxon>
        <taxon>Caudoviricetes</taxon>
        <taxon>Rosemountvirus</taxon>
    </lineage>
</organism>
<protein>
    <submittedName>
        <fullName evidence="1">Tail completion or Neck1 protein</fullName>
    </submittedName>
</protein>
<sequence>MFKIRFERRNKEKFEFTYRAYKSFNGQGVSVGIHPDKNKRKEGGITNTEIAIIHEYGDKHNPERSFIRRTLSRRAPARLKINDMFREGVRDVLSGKMTARQVNANVGQMMVAEIRKTIDSDVPPPNKPSTVKRKGHGLTLRETWQMYNAIDYKVKK</sequence>